<dbReference type="Proteomes" id="UP000738325">
    <property type="component" value="Unassembled WGS sequence"/>
</dbReference>
<proteinExistence type="predicted"/>
<reference evidence="1" key="1">
    <citation type="journal article" date="2020" name="Fungal Divers.">
        <title>Resolving the Mortierellaceae phylogeny through synthesis of multi-gene phylogenetics and phylogenomics.</title>
        <authorList>
            <person name="Vandepol N."/>
            <person name="Liber J."/>
            <person name="Desiro A."/>
            <person name="Na H."/>
            <person name="Kennedy M."/>
            <person name="Barry K."/>
            <person name="Grigoriev I.V."/>
            <person name="Miller A.N."/>
            <person name="O'Donnell K."/>
            <person name="Stajich J.E."/>
            <person name="Bonito G."/>
        </authorList>
    </citation>
    <scope>NUCLEOTIDE SEQUENCE</scope>
    <source>
        <strain evidence="1">REB-010B</strain>
    </source>
</reference>
<sequence length="97" mass="10821">MLRLAGGIESTKVVNPNVIFCIGLGSFNTRTGLATKHGEFERRFVGKAGSLGHPVIGCNEYYPSAKCPRLNCDTFLQPTENRSRYCPVCKMYFDRGR</sequence>
<dbReference type="OrthoDB" id="2430034at2759"/>
<dbReference type="EMBL" id="JAAAIP010000265">
    <property type="protein sequence ID" value="KAG0320873.1"/>
    <property type="molecule type" value="Genomic_DNA"/>
</dbReference>
<dbReference type="AlphaFoldDB" id="A0A9P6RKT2"/>
<name>A0A9P6RKT2_9FUNG</name>
<evidence type="ECO:0000313" key="2">
    <source>
        <dbReference type="Proteomes" id="UP000738325"/>
    </source>
</evidence>
<organism evidence="1 2">
    <name type="scientific">Dissophora globulifera</name>
    <dbReference type="NCBI Taxonomy" id="979702"/>
    <lineage>
        <taxon>Eukaryota</taxon>
        <taxon>Fungi</taxon>
        <taxon>Fungi incertae sedis</taxon>
        <taxon>Mucoromycota</taxon>
        <taxon>Mortierellomycotina</taxon>
        <taxon>Mortierellomycetes</taxon>
        <taxon>Mortierellales</taxon>
        <taxon>Mortierellaceae</taxon>
        <taxon>Dissophora</taxon>
    </lineage>
</organism>
<accession>A0A9P6RKT2</accession>
<evidence type="ECO:0000313" key="1">
    <source>
        <dbReference type="EMBL" id="KAG0320873.1"/>
    </source>
</evidence>
<keyword evidence="2" id="KW-1185">Reference proteome</keyword>
<protein>
    <submittedName>
        <fullName evidence="1">Uncharacterized protein</fullName>
    </submittedName>
</protein>
<gene>
    <name evidence="1" type="ORF">BGZ99_004267</name>
</gene>
<comment type="caution">
    <text evidence="1">The sequence shown here is derived from an EMBL/GenBank/DDBJ whole genome shotgun (WGS) entry which is preliminary data.</text>
</comment>